<protein>
    <submittedName>
        <fullName evidence="4">Uncharacterized protein</fullName>
    </submittedName>
</protein>
<keyword evidence="2" id="KW-0812">Transmembrane</keyword>
<dbReference type="GeneID" id="72068182"/>
<evidence type="ECO:0000256" key="3">
    <source>
        <dbReference type="SAM" id="SignalP"/>
    </source>
</evidence>
<evidence type="ECO:0000313" key="5">
    <source>
        <dbReference type="Proteomes" id="UP000829364"/>
    </source>
</evidence>
<feature type="chain" id="PRO_5040327029" evidence="3">
    <location>
        <begin position="19"/>
        <end position="292"/>
    </location>
</feature>
<evidence type="ECO:0000256" key="2">
    <source>
        <dbReference type="SAM" id="Phobius"/>
    </source>
</evidence>
<feature type="compositionally biased region" description="Pro residues" evidence="1">
    <location>
        <begin position="246"/>
        <end position="259"/>
    </location>
</feature>
<sequence>MDFTIITIVLTLASTAWSASPLCYWPGGGVAVGQFPCGTSGHSTCCGTGYACLSNHMCQAVTDEALIKGPLYARGACTDSFWESPNCPPFCKAVGYDVMDGQQVMHKCDNSDRVFYCESSAKPDCEHTKKVIVESTKPTAQTTITATMQSLETTATGASTATSASSTSTSTSTAAGGGSSDGNGAKIGIGVGVTLGGLGLMAGLLALFLVKRRRGGRRSDDKSEPTIPVQELPADPLPPASVSMPASPPPPTSSPPPAFWPSDCKTPFPPYTPSSMTTLEPWSPNLQELPGH</sequence>
<dbReference type="Proteomes" id="UP000829364">
    <property type="component" value="Chromosome 5"/>
</dbReference>
<dbReference type="EMBL" id="CP086358">
    <property type="protein sequence ID" value="UNI20111.1"/>
    <property type="molecule type" value="Genomic_DNA"/>
</dbReference>
<feature type="signal peptide" evidence="3">
    <location>
        <begin position="1"/>
        <end position="18"/>
    </location>
</feature>
<feature type="compositionally biased region" description="Polar residues" evidence="1">
    <location>
        <begin position="273"/>
        <end position="286"/>
    </location>
</feature>
<feature type="region of interest" description="Disordered" evidence="1">
    <location>
        <begin position="156"/>
        <end position="184"/>
    </location>
</feature>
<keyword evidence="5" id="KW-1185">Reference proteome</keyword>
<accession>A0A9Q8QJ40</accession>
<organism evidence="4 5">
    <name type="scientific">Purpureocillium takamizusanense</name>
    <dbReference type="NCBI Taxonomy" id="2060973"/>
    <lineage>
        <taxon>Eukaryota</taxon>
        <taxon>Fungi</taxon>
        <taxon>Dikarya</taxon>
        <taxon>Ascomycota</taxon>
        <taxon>Pezizomycotina</taxon>
        <taxon>Sordariomycetes</taxon>
        <taxon>Hypocreomycetidae</taxon>
        <taxon>Hypocreales</taxon>
        <taxon>Ophiocordycipitaceae</taxon>
        <taxon>Purpureocillium</taxon>
    </lineage>
</organism>
<dbReference type="KEGG" id="ptkz:JDV02_006233"/>
<reference evidence="4" key="1">
    <citation type="submission" date="2021-11" db="EMBL/GenBank/DDBJ databases">
        <title>Purpureocillium_takamizusanense_genome.</title>
        <authorList>
            <person name="Nguyen N.-H."/>
        </authorList>
    </citation>
    <scope>NUCLEOTIDE SEQUENCE</scope>
    <source>
        <strain evidence="4">PT3</strain>
    </source>
</reference>
<keyword evidence="2" id="KW-0472">Membrane</keyword>
<dbReference type="OrthoDB" id="5215637at2759"/>
<feature type="region of interest" description="Disordered" evidence="1">
    <location>
        <begin position="214"/>
        <end position="292"/>
    </location>
</feature>
<evidence type="ECO:0000313" key="4">
    <source>
        <dbReference type="EMBL" id="UNI20111.1"/>
    </source>
</evidence>
<feature type="compositionally biased region" description="Low complexity" evidence="1">
    <location>
        <begin position="156"/>
        <end position="174"/>
    </location>
</feature>
<feature type="transmembrane region" description="Helical" evidence="2">
    <location>
        <begin position="187"/>
        <end position="210"/>
    </location>
</feature>
<name>A0A9Q8QJ40_9HYPO</name>
<proteinExistence type="predicted"/>
<keyword evidence="2" id="KW-1133">Transmembrane helix</keyword>
<gene>
    <name evidence="4" type="ORF">JDV02_006233</name>
</gene>
<dbReference type="AlphaFoldDB" id="A0A9Q8QJ40"/>
<dbReference type="RefSeq" id="XP_047843592.1">
    <property type="nucleotide sequence ID" value="XM_047987606.1"/>
</dbReference>
<keyword evidence="3" id="KW-0732">Signal</keyword>
<evidence type="ECO:0000256" key="1">
    <source>
        <dbReference type="SAM" id="MobiDB-lite"/>
    </source>
</evidence>
<feature type="compositionally biased region" description="Gly residues" evidence="1">
    <location>
        <begin position="175"/>
        <end position="184"/>
    </location>
</feature>